<dbReference type="AlphaFoldDB" id="A0AAD4XAP8"/>
<proteinExistence type="predicted"/>
<name>A0AAD4XAP8_9MAGN</name>
<dbReference type="EMBL" id="JAJJMB010012161">
    <property type="protein sequence ID" value="KAI3885302.1"/>
    <property type="molecule type" value="Genomic_DNA"/>
</dbReference>
<dbReference type="Proteomes" id="UP001202328">
    <property type="component" value="Unassembled WGS sequence"/>
</dbReference>
<keyword evidence="2" id="KW-1185">Reference proteome</keyword>
<organism evidence="1 2">
    <name type="scientific">Papaver atlanticum</name>
    <dbReference type="NCBI Taxonomy" id="357466"/>
    <lineage>
        <taxon>Eukaryota</taxon>
        <taxon>Viridiplantae</taxon>
        <taxon>Streptophyta</taxon>
        <taxon>Embryophyta</taxon>
        <taxon>Tracheophyta</taxon>
        <taxon>Spermatophyta</taxon>
        <taxon>Magnoliopsida</taxon>
        <taxon>Ranunculales</taxon>
        <taxon>Papaveraceae</taxon>
        <taxon>Papaveroideae</taxon>
        <taxon>Papaver</taxon>
    </lineage>
</organism>
<comment type="caution">
    <text evidence="1">The sequence shown here is derived from an EMBL/GenBank/DDBJ whole genome shotgun (WGS) entry which is preliminary data.</text>
</comment>
<protein>
    <submittedName>
        <fullName evidence="1">Uncharacterized protein</fullName>
    </submittedName>
</protein>
<accession>A0AAD4XAP8</accession>
<evidence type="ECO:0000313" key="1">
    <source>
        <dbReference type="EMBL" id="KAI3885302.1"/>
    </source>
</evidence>
<gene>
    <name evidence="1" type="ORF">MKW98_002694</name>
</gene>
<sequence>MRSEEPLLMIRTTSWCLGSSLRVRLDDLKRLEEQARDGPNDPYALAKWRILNRLHNRNEIMYYKGSKISTSLLLVALFVVQAKFTRLTRRLCNL</sequence>
<evidence type="ECO:0000313" key="2">
    <source>
        <dbReference type="Proteomes" id="UP001202328"/>
    </source>
</evidence>
<reference evidence="1" key="1">
    <citation type="submission" date="2022-04" db="EMBL/GenBank/DDBJ databases">
        <title>A functionally conserved STORR gene fusion in Papaver species that diverged 16.8 million years ago.</title>
        <authorList>
            <person name="Catania T."/>
        </authorList>
    </citation>
    <scope>NUCLEOTIDE SEQUENCE</scope>
    <source>
        <strain evidence="1">S-188037</strain>
    </source>
</reference>